<gene>
    <name evidence="18" type="primary">TAOK3_2</name>
    <name evidence="18" type="ORF">XENOCAPTIV_016310</name>
</gene>
<evidence type="ECO:0000256" key="7">
    <source>
        <dbReference type="ARBA" id="ARBA00022527"/>
    </source>
</evidence>
<comment type="subcellular location">
    <subcellularLocation>
        <location evidence="1">Cell membrane</location>
        <topology evidence="1">Peripheral membrane protein</topology>
    </subcellularLocation>
    <subcellularLocation>
        <location evidence="2">Cytoplasm</location>
    </subcellularLocation>
</comment>
<evidence type="ECO:0000256" key="17">
    <source>
        <dbReference type="SAM" id="MobiDB-lite"/>
    </source>
</evidence>
<evidence type="ECO:0000256" key="16">
    <source>
        <dbReference type="ARBA" id="ARBA00048679"/>
    </source>
</evidence>
<dbReference type="InterPro" id="IPR051234">
    <property type="entry name" value="TAO_STE20_kinase"/>
</dbReference>
<dbReference type="PANTHER" id="PTHR47167:SF10">
    <property type="entry name" value="SERINE_THREONINE-PROTEIN KINASE TAO3"/>
    <property type="match status" value="1"/>
</dbReference>
<evidence type="ECO:0000256" key="2">
    <source>
        <dbReference type="ARBA" id="ARBA00004496"/>
    </source>
</evidence>
<keyword evidence="9" id="KW-0547">Nucleotide-binding</keyword>
<accession>A0ABV0QDG9</accession>
<keyword evidence="5" id="KW-1003">Cell membrane</keyword>
<evidence type="ECO:0000256" key="12">
    <source>
        <dbReference type="ARBA" id="ARBA00022840"/>
    </source>
</evidence>
<dbReference type="Proteomes" id="UP001434883">
    <property type="component" value="Unassembled WGS sequence"/>
</dbReference>
<comment type="catalytic activity">
    <reaction evidence="15">
        <text>L-threonyl-[protein] + ATP = O-phospho-L-threonyl-[protein] + ADP + H(+)</text>
        <dbReference type="Rhea" id="RHEA:46608"/>
        <dbReference type="Rhea" id="RHEA-COMP:11060"/>
        <dbReference type="Rhea" id="RHEA-COMP:11605"/>
        <dbReference type="ChEBI" id="CHEBI:15378"/>
        <dbReference type="ChEBI" id="CHEBI:30013"/>
        <dbReference type="ChEBI" id="CHEBI:30616"/>
        <dbReference type="ChEBI" id="CHEBI:61977"/>
        <dbReference type="ChEBI" id="CHEBI:456216"/>
        <dbReference type="EC" id="2.7.11.1"/>
    </reaction>
</comment>
<name>A0ABV0QDG9_9TELE</name>
<dbReference type="GO" id="GO:0016301">
    <property type="term" value="F:kinase activity"/>
    <property type="evidence" value="ECO:0007669"/>
    <property type="project" value="UniProtKB-KW"/>
</dbReference>
<evidence type="ECO:0000256" key="1">
    <source>
        <dbReference type="ARBA" id="ARBA00004202"/>
    </source>
</evidence>
<evidence type="ECO:0000256" key="10">
    <source>
        <dbReference type="ARBA" id="ARBA00022763"/>
    </source>
</evidence>
<keyword evidence="19" id="KW-1185">Reference proteome</keyword>
<evidence type="ECO:0000256" key="11">
    <source>
        <dbReference type="ARBA" id="ARBA00022777"/>
    </source>
</evidence>
<keyword evidence="14" id="KW-0472">Membrane</keyword>
<feature type="region of interest" description="Disordered" evidence="17">
    <location>
        <begin position="58"/>
        <end position="91"/>
    </location>
</feature>
<keyword evidence="7" id="KW-0723">Serine/threonine-protein kinase</keyword>
<evidence type="ECO:0000256" key="15">
    <source>
        <dbReference type="ARBA" id="ARBA00047899"/>
    </source>
</evidence>
<comment type="similarity">
    <text evidence="3">Belongs to the protein kinase superfamily. STE Ser/Thr protein kinase family. STE20 subfamily.</text>
</comment>
<feature type="compositionally biased region" description="Basic and acidic residues" evidence="17">
    <location>
        <begin position="69"/>
        <end position="91"/>
    </location>
</feature>
<dbReference type="EC" id="2.7.11.1" evidence="4"/>
<reference evidence="18 19" key="1">
    <citation type="submission" date="2021-06" db="EMBL/GenBank/DDBJ databases">
        <authorList>
            <person name="Palmer J.M."/>
        </authorList>
    </citation>
    <scope>NUCLEOTIDE SEQUENCE [LARGE SCALE GENOMIC DNA]</scope>
    <source>
        <strain evidence="18 19">XC_2019</strain>
        <tissue evidence="18">Muscle</tissue>
    </source>
</reference>
<keyword evidence="8" id="KW-0808">Transferase</keyword>
<keyword evidence="13" id="KW-0175">Coiled coil</keyword>
<keyword evidence="6" id="KW-0963">Cytoplasm</keyword>
<evidence type="ECO:0000313" key="19">
    <source>
        <dbReference type="Proteomes" id="UP001434883"/>
    </source>
</evidence>
<comment type="catalytic activity">
    <reaction evidence="16">
        <text>L-seryl-[protein] + ATP = O-phospho-L-seryl-[protein] + ADP + H(+)</text>
        <dbReference type="Rhea" id="RHEA:17989"/>
        <dbReference type="Rhea" id="RHEA-COMP:9863"/>
        <dbReference type="Rhea" id="RHEA-COMP:11604"/>
        <dbReference type="ChEBI" id="CHEBI:15378"/>
        <dbReference type="ChEBI" id="CHEBI:29999"/>
        <dbReference type="ChEBI" id="CHEBI:30616"/>
        <dbReference type="ChEBI" id="CHEBI:83421"/>
        <dbReference type="ChEBI" id="CHEBI:456216"/>
        <dbReference type="EC" id="2.7.11.1"/>
    </reaction>
</comment>
<proteinExistence type="inferred from homology"/>
<protein>
    <recommendedName>
        <fullName evidence="4">non-specific serine/threonine protein kinase</fullName>
        <ecNumber evidence="4">2.7.11.1</ecNumber>
    </recommendedName>
</protein>
<keyword evidence="10" id="KW-0227">DNA damage</keyword>
<evidence type="ECO:0000256" key="6">
    <source>
        <dbReference type="ARBA" id="ARBA00022490"/>
    </source>
</evidence>
<evidence type="ECO:0000256" key="5">
    <source>
        <dbReference type="ARBA" id="ARBA00022475"/>
    </source>
</evidence>
<dbReference type="PANTHER" id="PTHR47167">
    <property type="entry name" value="SERINE/THREONINE-PROTEIN KINASE TAO1-LIKE PROTEIN"/>
    <property type="match status" value="1"/>
</dbReference>
<dbReference type="EMBL" id="JAHRIN010008741">
    <property type="protein sequence ID" value="MEQ2193860.1"/>
    <property type="molecule type" value="Genomic_DNA"/>
</dbReference>
<organism evidence="18 19">
    <name type="scientific">Xenoophorus captivus</name>
    <dbReference type="NCBI Taxonomy" id="1517983"/>
    <lineage>
        <taxon>Eukaryota</taxon>
        <taxon>Metazoa</taxon>
        <taxon>Chordata</taxon>
        <taxon>Craniata</taxon>
        <taxon>Vertebrata</taxon>
        <taxon>Euteleostomi</taxon>
        <taxon>Actinopterygii</taxon>
        <taxon>Neopterygii</taxon>
        <taxon>Teleostei</taxon>
        <taxon>Neoteleostei</taxon>
        <taxon>Acanthomorphata</taxon>
        <taxon>Ovalentaria</taxon>
        <taxon>Atherinomorphae</taxon>
        <taxon>Cyprinodontiformes</taxon>
        <taxon>Goodeidae</taxon>
        <taxon>Xenoophorus</taxon>
    </lineage>
</organism>
<keyword evidence="12" id="KW-0067">ATP-binding</keyword>
<keyword evidence="11 18" id="KW-0418">Kinase</keyword>
<evidence type="ECO:0000256" key="13">
    <source>
        <dbReference type="ARBA" id="ARBA00023054"/>
    </source>
</evidence>
<evidence type="ECO:0000256" key="8">
    <source>
        <dbReference type="ARBA" id="ARBA00022679"/>
    </source>
</evidence>
<evidence type="ECO:0000256" key="14">
    <source>
        <dbReference type="ARBA" id="ARBA00023136"/>
    </source>
</evidence>
<evidence type="ECO:0000313" key="18">
    <source>
        <dbReference type="EMBL" id="MEQ2193860.1"/>
    </source>
</evidence>
<comment type="caution">
    <text evidence="18">The sequence shown here is derived from an EMBL/GenBank/DDBJ whole genome shotgun (WGS) entry which is preliminary data.</text>
</comment>
<evidence type="ECO:0000256" key="4">
    <source>
        <dbReference type="ARBA" id="ARBA00012513"/>
    </source>
</evidence>
<sequence length="132" mass="16131">MSGYKRMRRQHQKQLIALENRLKAEMDEHMLRLQKELETHANNTYIELERLAKRHIAQTDKEEMNEDACSTKEEKQERLSRYKETMQHSQAEEEAHLLAQQRLVYDRSCRALKRRSLIRRHEFEQEQIREVL</sequence>
<evidence type="ECO:0000256" key="9">
    <source>
        <dbReference type="ARBA" id="ARBA00022741"/>
    </source>
</evidence>
<evidence type="ECO:0000256" key="3">
    <source>
        <dbReference type="ARBA" id="ARBA00008874"/>
    </source>
</evidence>